<keyword evidence="3" id="KW-1185">Reference proteome</keyword>
<dbReference type="RefSeq" id="WP_346756052.1">
    <property type="nucleotide sequence ID" value="NZ_JAUJEB010000001.1"/>
</dbReference>
<organism evidence="2 3">
    <name type="scientific">Agaribacillus aureus</name>
    <dbReference type="NCBI Taxonomy" id="3051825"/>
    <lineage>
        <taxon>Bacteria</taxon>
        <taxon>Pseudomonadati</taxon>
        <taxon>Bacteroidota</taxon>
        <taxon>Cytophagia</taxon>
        <taxon>Cytophagales</taxon>
        <taxon>Splendidivirgaceae</taxon>
        <taxon>Agaribacillus</taxon>
    </lineage>
</organism>
<dbReference type="EMBL" id="JAUJEB010000001">
    <property type="protein sequence ID" value="MDN5210711.1"/>
    <property type="molecule type" value="Genomic_DNA"/>
</dbReference>
<proteinExistence type="predicted"/>
<comment type="caution">
    <text evidence="2">The sequence shown here is derived from an EMBL/GenBank/DDBJ whole genome shotgun (WGS) entry which is preliminary data.</text>
</comment>
<protein>
    <recommendedName>
        <fullName evidence="1">DUF6602 domain-containing protein</fullName>
    </recommendedName>
</protein>
<evidence type="ECO:0000313" key="2">
    <source>
        <dbReference type="EMBL" id="MDN5210711.1"/>
    </source>
</evidence>
<accession>A0ABT8L2K7</accession>
<evidence type="ECO:0000313" key="3">
    <source>
        <dbReference type="Proteomes" id="UP001172083"/>
    </source>
</evidence>
<gene>
    <name evidence="2" type="ORF">QQ020_01590</name>
</gene>
<sequence>MNQYHKDYTESLGANLNSVKSISKFTKNTAVIGQYAEKVVIEFLKDMVNPIKISTGTIIYDGADIDNSPQFDLIVWDANPLPPIFKIDDFGLVPRNSVIGIIEIKRTDYQKGLDHIKEIYDNRVNFLPGYMKTDSSMKPGFLGVVCISENYKIDGNNTYTKLRDDTKNSVVHLIEKNNGDYQINHKGIYELINFVIGIMKNHKKVGKEFSINLPIKQSFPAKPQNLP</sequence>
<feature type="domain" description="DUF6602" evidence="1">
    <location>
        <begin position="23"/>
        <end position="108"/>
    </location>
</feature>
<dbReference type="Pfam" id="PF20247">
    <property type="entry name" value="DUF6602"/>
    <property type="match status" value="1"/>
</dbReference>
<name>A0ABT8L2K7_9BACT</name>
<dbReference type="Proteomes" id="UP001172083">
    <property type="component" value="Unassembled WGS sequence"/>
</dbReference>
<reference evidence="2" key="1">
    <citation type="submission" date="2023-06" db="EMBL/GenBank/DDBJ databases">
        <title>Genomic of Agaribacillus aureum.</title>
        <authorList>
            <person name="Wang G."/>
        </authorList>
    </citation>
    <scope>NUCLEOTIDE SEQUENCE</scope>
    <source>
        <strain evidence="2">BMA12</strain>
    </source>
</reference>
<evidence type="ECO:0000259" key="1">
    <source>
        <dbReference type="Pfam" id="PF20247"/>
    </source>
</evidence>
<dbReference type="InterPro" id="IPR046537">
    <property type="entry name" value="DUF6602"/>
</dbReference>